<organism evidence="3 4">
    <name type="scientific">Candidatus Woesebacteria bacterium RBG_16_39_8b</name>
    <dbReference type="NCBI Taxonomy" id="1802482"/>
    <lineage>
        <taxon>Bacteria</taxon>
        <taxon>Candidatus Woeseibacteriota</taxon>
    </lineage>
</organism>
<feature type="domain" description="GFO/IDH/MocA-like oxidoreductase" evidence="2">
    <location>
        <begin position="134"/>
        <end position="242"/>
    </location>
</feature>
<dbReference type="Proteomes" id="UP000179013">
    <property type="component" value="Unassembled WGS sequence"/>
</dbReference>
<feature type="domain" description="Gfo/Idh/MocA-like oxidoreductase N-terminal" evidence="1">
    <location>
        <begin position="8"/>
        <end position="126"/>
    </location>
</feature>
<proteinExistence type="predicted"/>
<dbReference type="InterPro" id="IPR055170">
    <property type="entry name" value="GFO_IDH_MocA-like_dom"/>
</dbReference>
<evidence type="ECO:0000313" key="4">
    <source>
        <dbReference type="Proteomes" id="UP000179013"/>
    </source>
</evidence>
<reference evidence="3 4" key="1">
    <citation type="journal article" date="2016" name="Nat. Commun.">
        <title>Thousands of microbial genomes shed light on interconnected biogeochemical processes in an aquifer system.</title>
        <authorList>
            <person name="Anantharaman K."/>
            <person name="Brown C.T."/>
            <person name="Hug L.A."/>
            <person name="Sharon I."/>
            <person name="Castelle C.J."/>
            <person name="Probst A.J."/>
            <person name="Thomas B.C."/>
            <person name="Singh A."/>
            <person name="Wilkins M.J."/>
            <person name="Karaoz U."/>
            <person name="Brodie E.L."/>
            <person name="Williams K.H."/>
            <person name="Hubbard S.S."/>
            <person name="Banfield J.F."/>
        </authorList>
    </citation>
    <scope>NUCLEOTIDE SEQUENCE [LARGE SCALE GENOMIC DNA]</scope>
</reference>
<dbReference type="Pfam" id="PF22725">
    <property type="entry name" value="GFO_IDH_MocA_C3"/>
    <property type="match status" value="1"/>
</dbReference>
<dbReference type="PANTHER" id="PTHR43377:SF6">
    <property type="entry name" value="GFO_IDH_MOCA-LIKE OXIDOREDUCTASE N-TERMINAL DOMAIN-CONTAINING PROTEIN"/>
    <property type="match status" value="1"/>
</dbReference>
<dbReference type="EMBL" id="MGFU01000043">
    <property type="protein sequence ID" value="OGM12187.1"/>
    <property type="molecule type" value="Genomic_DNA"/>
</dbReference>
<gene>
    <name evidence="3" type="ORF">A2V80_02895</name>
</gene>
<dbReference type="SUPFAM" id="SSF51735">
    <property type="entry name" value="NAD(P)-binding Rossmann-fold domains"/>
    <property type="match status" value="1"/>
</dbReference>
<dbReference type="GO" id="GO:0000166">
    <property type="term" value="F:nucleotide binding"/>
    <property type="evidence" value="ECO:0007669"/>
    <property type="project" value="InterPro"/>
</dbReference>
<dbReference type="InterPro" id="IPR000683">
    <property type="entry name" value="Gfo/Idh/MocA-like_OxRdtase_N"/>
</dbReference>
<protein>
    <submittedName>
        <fullName evidence="3">Uncharacterized protein</fullName>
    </submittedName>
</protein>
<evidence type="ECO:0000259" key="2">
    <source>
        <dbReference type="Pfam" id="PF22725"/>
    </source>
</evidence>
<dbReference type="AlphaFoldDB" id="A0A1F7XAZ3"/>
<dbReference type="Gene3D" id="3.40.50.720">
    <property type="entry name" value="NAD(P)-binding Rossmann-like Domain"/>
    <property type="match status" value="1"/>
</dbReference>
<dbReference type="InterPro" id="IPR051450">
    <property type="entry name" value="Gfo/Idh/MocA_Oxidoreductases"/>
</dbReference>
<evidence type="ECO:0000313" key="3">
    <source>
        <dbReference type="EMBL" id="OGM12187.1"/>
    </source>
</evidence>
<accession>A0A1F7XAZ3</accession>
<name>A0A1F7XAZ3_9BACT</name>
<dbReference type="PANTHER" id="PTHR43377">
    <property type="entry name" value="BILIVERDIN REDUCTASE A"/>
    <property type="match status" value="1"/>
</dbReference>
<sequence length="337" mass="38283">MQKQKLFVALVGYGYWGKRLFKTLKKFQSVSIVAVCDKNQRVLNGLQSLGSGVQFVTNKYRDVVSNKDINAVVIATPQETHYQIAKASLQSGKHVLLEKPMTTKKRHARTLNKLADKNKLILMIDHTYLYAPEIRAAKQIIGSGALGDIRLIETARAGPGQYKHDCDVIWDFAPHDISILYYLLGIPIELSAIHSCKLNQHRIDISNLSFKFANGCDAYVYLSWLSPIKLRRILIIGAKKTLMIEQTGITSKIDIYSNSYYLKQSNQTDKYRRRVKNVQRLSGLPYSEPLRNVCHEFVQSISGRTQPLSNGHLGYKIVSIMLAIHRLQRHSSRLTLN</sequence>
<dbReference type="Gene3D" id="3.30.360.10">
    <property type="entry name" value="Dihydrodipicolinate Reductase, domain 2"/>
    <property type="match status" value="1"/>
</dbReference>
<comment type="caution">
    <text evidence="3">The sequence shown here is derived from an EMBL/GenBank/DDBJ whole genome shotgun (WGS) entry which is preliminary data.</text>
</comment>
<dbReference type="SUPFAM" id="SSF55347">
    <property type="entry name" value="Glyceraldehyde-3-phosphate dehydrogenase-like, C-terminal domain"/>
    <property type="match status" value="1"/>
</dbReference>
<evidence type="ECO:0000259" key="1">
    <source>
        <dbReference type="Pfam" id="PF01408"/>
    </source>
</evidence>
<dbReference type="Pfam" id="PF01408">
    <property type="entry name" value="GFO_IDH_MocA"/>
    <property type="match status" value="1"/>
</dbReference>
<dbReference type="InterPro" id="IPR036291">
    <property type="entry name" value="NAD(P)-bd_dom_sf"/>
</dbReference>